<keyword evidence="11" id="KW-0560">Oxidoreductase</keyword>
<feature type="transmembrane region" description="Helical" evidence="8">
    <location>
        <begin position="317"/>
        <end position="344"/>
    </location>
</feature>
<dbReference type="GO" id="GO:0045454">
    <property type="term" value="P:cell redox homeostasis"/>
    <property type="evidence" value="ECO:0007669"/>
    <property type="project" value="TreeGrafter"/>
</dbReference>
<dbReference type="Gene3D" id="2.60.40.1250">
    <property type="entry name" value="Thiol:disulfide interchange protein DsbD, N-terminal domain"/>
    <property type="match status" value="1"/>
</dbReference>
<dbReference type="InterPro" id="IPR003834">
    <property type="entry name" value="Cyt_c_assmbl_TM_dom"/>
</dbReference>
<dbReference type="PANTHER" id="PTHR32234:SF0">
    <property type="entry name" value="THIOL:DISULFIDE INTERCHANGE PROTEIN DSBD"/>
    <property type="match status" value="1"/>
</dbReference>
<feature type="transmembrane region" description="Helical" evidence="8">
    <location>
        <begin position="194"/>
        <end position="216"/>
    </location>
</feature>
<evidence type="ECO:0000256" key="6">
    <source>
        <dbReference type="ARBA" id="ARBA00023136"/>
    </source>
</evidence>
<evidence type="ECO:0000256" key="3">
    <source>
        <dbReference type="ARBA" id="ARBA00022692"/>
    </source>
</evidence>
<evidence type="ECO:0000256" key="4">
    <source>
        <dbReference type="ARBA" id="ARBA00022748"/>
    </source>
</evidence>
<organism evidence="11 12">
    <name type="scientific">Pseudaminobacter soli</name>
    <name type="common">ex Zhang et al. 2022</name>
    <dbReference type="NCBI Taxonomy" id="2831468"/>
    <lineage>
        <taxon>Bacteria</taxon>
        <taxon>Pseudomonadati</taxon>
        <taxon>Pseudomonadota</taxon>
        <taxon>Alphaproteobacteria</taxon>
        <taxon>Hyphomicrobiales</taxon>
        <taxon>Phyllobacteriaceae</taxon>
        <taxon>Pseudaminobacter</taxon>
    </lineage>
</organism>
<evidence type="ECO:0000259" key="10">
    <source>
        <dbReference type="PROSITE" id="PS51352"/>
    </source>
</evidence>
<evidence type="ECO:0000256" key="8">
    <source>
        <dbReference type="SAM" id="Phobius"/>
    </source>
</evidence>
<dbReference type="PROSITE" id="PS00194">
    <property type="entry name" value="THIOREDOXIN_1"/>
    <property type="match status" value="1"/>
</dbReference>
<keyword evidence="12" id="KW-1185">Reference proteome</keyword>
<dbReference type="GO" id="GO:0005886">
    <property type="term" value="C:plasma membrane"/>
    <property type="evidence" value="ECO:0007669"/>
    <property type="project" value="UniProtKB-SubCell"/>
</dbReference>
<comment type="subcellular location">
    <subcellularLocation>
        <location evidence="1">Cell membrane</location>
        <topology evidence="1">Multi-pass membrane protein</topology>
    </subcellularLocation>
</comment>
<feature type="domain" description="Thioredoxin" evidence="10">
    <location>
        <begin position="466"/>
        <end position="605"/>
    </location>
</feature>
<feature type="transmembrane region" description="Helical" evidence="8">
    <location>
        <begin position="350"/>
        <end position="371"/>
    </location>
</feature>
<evidence type="ECO:0000256" key="9">
    <source>
        <dbReference type="SAM" id="SignalP"/>
    </source>
</evidence>
<dbReference type="GO" id="GO:0047134">
    <property type="term" value="F:protein-disulfide reductase [NAD(P)H] activity"/>
    <property type="evidence" value="ECO:0007669"/>
    <property type="project" value="UniProtKB-EC"/>
</dbReference>
<gene>
    <name evidence="11" type="primary">dsbD</name>
    <name evidence="11" type="ORF">KEU06_28625</name>
</gene>
<evidence type="ECO:0000256" key="7">
    <source>
        <dbReference type="ARBA" id="ARBA00023284"/>
    </source>
</evidence>
<sequence length="605" mass="62700">MRTAIAILGMLAVQAASPAAGGSPAEPLSVDEAFAMSVARGPEGSLSVKWEIAAGYYLNRDRLAARAEDGANLDIETAPGIAKDDPNFGQSEIYYDEAEAAVPQPGAGRVEIVYQGCQEGGICYAPEKRLIDPVTLAVSGSSPTDQMAVEWSTEDVASSPANTGSQAQSVSAGLEISADQGLVQSFLGKGGVPLVLAMFTLFGALLAFTPCVFPIYPILTGALAREGERLTPGRGFVLSSTYVLGLASAFALLGGVAGWSGQNIQLVLQSSWTTGVIAAVFVILALSMFGLFELQLPSAWTNWIARRTGRWGGSTGSIALLGFSSALIVGPCVTAPLAGALIYIAQTGDVMLGAAALFALGIGKGSPLVALGTLGGGVLPRAGAWMEHIKRLFGFLFLATAVWVATPLLPPGSELALWAVLLIGLASFALSASLSQTSAQIAVRGAGGISLIYGAILMVGATAGATDPLRPLAVFAGRGTSGPPVAELEFTPIASAADLQARIASAEDKPTLVYFTADWCVTCRTIERGILPDKGVRQALSKFHLVKADLTDLDKENAELMKQLRVAGPPTMLFFNNSREVSGTRLVGDVSIESLTRSAAQVEMH</sequence>
<protein>
    <submittedName>
        <fullName evidence="11">Protein-disulfide reductase DsbD</fullName>
        <ecNumber evidence="11">1.8.1.8</ecNumber>
    </submittedName>
</protein>
<dbReference type="SUPFAM" id="SSF52833">
    <property type="entry name" value="Thioredoxin-like"/>
    <property type="match status" value="1"/>
</dbReference>
<proteinExistence type="predicted"/>
<keyword evidence="2" id="KW-1003">Cell membrane</keyword>
<dbReference type="NCBIfam" id="NF001419">
    <property type="entry name" value="PRK00293.1"/>
    <property type="match status" value="1"/>
</dbReference>
<dbReference type="PROSITE" id="PS51352">
    <property type="entry name" value="THIOREDOXIN_2"/>
    <property type="match status" value="1"/>
</dbReference>
<reference evidence="11" key="1">
    <citation type="submission" date="2021-04" db="EMBL/GenBank/DDBJ databases">
        <title>Pseudaminobacter soli sp. nov., isolated from paddy soil contaminated by heavy metals.</title>
        <authorList>
            <person name="Zhang K."/>
        </authorList>
    </citation>
    <scope>NUCLEOTIDE SEQUENCE</scope>
    <source>
        <strain evidence="11">19-2017</strain>
    </source>
</reference>
<keyword evidence="6 8" id="KW-0472">Membrane</keyword>
<keyword evidence="4" id="KW-0201">Cytochrome c-type biogenesis</keyword>
<feature type="chain" id="PRO_5037221577" evidence="9">
    <location>
        <begin position="16"/>
        <end position="605"/>
    </location>
</feature>
<dbReference type="Gene3D" id="3.40.30.10">
    <property type="entry name" value="Glutaredoxin"/>
    <property type="match status" value="1"/>
</dbReference>
<dbReference type="InterPro" id="IPR036249">
    <property type="entry name" value="Thioredoxin-like_sf"/>
</dbReference>
<evidence type="ECO:0000313" key="11">
    <source>
        <dbReference type="EMBL" id="MBS3652549.1"/>
    </source>
</evidence>
<keyword evidence="3 8" id="KW-0812">Transmembrane</keyword>
<keyword evidence="9" id="KW-0732">Signal</keyword>
<comment type="caution">
    <text evidence="11">The sequence shown here is derived from an EMBL/GenBank/DDBJ whole genome shotgun (WGS) entry which is preliminary data.</text>
</comment>
<dbReference type="InterPro" id="IPR017937">
    <property type="entry name" value="Thioredoxin_CS"/>
</dbReference>
<dbReference type="EC" id="1.8.1.8" evidence="11"/>
<dbReference type="SUPFAM" id="SSF74863">
    <property type="entry name" value="Thiol:disulfide interchange protein DsbD, N-terminal domain (DsbD-alpha)"/>
    <property type="match status" value="1"/>
</dbReference>
<dbReference type="InterPro" id="IPR013766">
    <property type="entry name" value="Thioredoxin_domain"/>
</dbReference>
<dbReference type="Pfam" id="PF13899">
    <property type="entry name" value="Thioredoxin_7"/>
    <property type="match status" value="1"/>
</dbReference>
<feature type="transmembrane region" description="Helical" evidence="8">
    <location>
        <begin position="392"/>
        <end position="409"/>
    </location>
</feature>
<dbReference type="AlphaFoldDB" id="A0A942I561"/>
<keyword evidence="7" id="KW-0676">Redox-active center</keyword>
<evidence type="ECO:0000256" key="1">
    <source>
        <dbReference type="ARBA" id="ARBA00004651"/>
    </source>
</evidence>
<feature type="transmembrane region" description="Helical" evidence="8">
    <location>
        <begin position="415"/>
        <end position="434"/>
    </location>
</feature>
<dbReference type="EMBL" id="JAGWCR010000030">
    <property type="protein sequence ID" value="MBS3652549.1"/>
    <property type="molecule type" value="Genomic_DNA"/>
</dbReference>
<dbReference type="PANTHER" id="PTHR32234">
    <property type="entry name" value="THIOL:DISULFIDE INTERCHANGE PROTEIN DSBD"/>
    <property type="match status" value="1"/>
</dbReference>
<feature type="transmembrane region" description="Helical" evidence="8">
    <location>
        <begin position="236"/>
        <end position="260"/>
    </location>
</feature>
<feature type="transmembrane region" description="Helical" evidence="8">
    <location>
        <begin position="441"/>
        <end position="461"/>
    </location>
</feature>
<dbReference type="Proteomes" id="UP000680348">
    <property type="component" value="Unassembled WGS sequence"/>
</dbReference>
<feature type="transmembrane region" description="Helical" evidence="8">
    <location>
        <begin position="272"/>
        <end position="296"/>
    </location>
</feature>
<dbReference type="Pfam" id="PF11412">
    <property type="entry name" value="DsbD_N"/>
    <property type="match status" value="1"/>
</dbReference>
<feature type="signal peptide" evidence="9">
    <location>
        <begin position="1"/>
        <end position="15"/>
    </location>
</feature>
<dbReference type="InterPro" id="IPR028250">
    <property type="entry name" value="DsbDN"/>
</dbReference>
<dbReference type="GO" id="GO:0017004">
    <property type="term" value="P:cytochrome complex assembly"/>
    <property type="evidence" value="ECO:0007669"/>
    <property type="project" value="UniProtKB-KW"/>
</dbReference>
<name>A0A942I561_9HYPH</name>
<dbReference type="InterPro" id="IPR036929">
    <property type="entry name" value="DsbDN_sf"/>
</dbReference>
<keyword evidence="5 8" id="KW-1133">Transmembrane helix</keyword>
<accession>A0A942I561</accession>
<evidence type="ECO:0000256" key="2">
    <source>
        <dbReference type="ARBA" id="ARBA00022475"/>
    </source>
</evidence>
<dbReference type="Pfam" id="PF02683">
    <property type="entry name" value="DsbD_TM"/>
    <property type="match status" value="1"/>
</dbReference>
<evidence type="ECO:0000313" key="12">
    <source>
        <dbReference type="Proteomes" id="UP000680348"/>
    </source>
</evidence>
<evidence type="ECO:0000256" key="5">
    <source>
        <dbReference type="ARBA" id="ARBA00022989"/>
    </source>
</evidence>